<reference evidence="2" key="1">
    <citation type="submission" date="2020-07" db="EMBL/GenBank/DDBJ databases">
        <title>Genome sequence and genetic diversity analysis of an under-domesticated orphan crop, white fonio (Digitaria exilis).</title>
        <authorList>
            <person name="Bennetzen J.L."/>
            <person name="Chen S."/>
            <person name="Ma X."/>
            <person name="Wang X."/>
            <person name="Yssel A.E.J."/>
            <person name="Chaluvadi S.R."/>
            <person name="Johnson M."/>
            <person name="Gangashetty P."/>
            <person name="Hamidou F."/>
            <person name="Sanogo M.D."/>
            <person name="Zwaenepoel A."/>
            <person name="Wallace J."/>
            <person name="Van De Peer Y."/>
            <person name="Van Deynze A."/>
        </authorList>
    </citation>
    <scope>NUCLEOTIDE SEQUENCE</scope>
    <source>
        <tissue evidence="2">Leaves</tissue>
    </source>
</reference>
<evidence type="ECO:0000313" key="3">
    <source>
        <dbReference type="Proteomes" id="UP000636709"/>
    </source>
</evidence>
<feature type="region of interest" description="Disordered" evidence="1">
    <location>
        <begin position="86"/>
        <end position="148"/>
    </location>
</feature>
<dbReference type="Proteomes" id="UP000636709">
    <property type="component" value="Unassembled WGS sequence"/>
</dbReference>
<evidence type="ECO:0000313" key="2">
    <source>
        <dbReference type="EMBL" id="KAF8769347.1"/>
    </source>
</evidence>
<gene>
    <name evidence="2" type="ORF">HU200_006868</name>
</gene>
<dbReference type="OrthoDB" id="691598at2759"/>
<proteinExistence type="predicted"/>
<protein>
    <submittedName>
        <fullName evidence="2">Uncharacterized protein</fullName>
    </submittedName>
</protein>
<name>A0A835FP29_9POAL</name>
<sequence>MAAPHHQEKDLPAAAIDGLEPPVVYQRSIPRQIRVLEAKIARLELELNVEMEKIPSCSELLEEIISKPQLHKARAKRHKVFLKHQAAAAAAGEDHSNAYDYAPPYPAAGDEVAPPSPAAAADDDDVTPPSPPVDDVAPPPAADATDGP</sequence>
<organism evidence="2 3">
    <name type="scientific">Digitaria exilis</name>
    <dbReference type="NCBI Taxonomy" id="1010633"/>
    <lineage>
        <taxon>Eukaryota</taxon>
        <taxon>Viridiplantae</taxon>
        <taxon>Streptophyta</taxon>
        <taxon>Embryophyta</taxon>
        <taxon>Tracheophyta</taxon>
        <taxon>Spermatophyta</taxon>
        <taxon>Magnoliopsida</taxon>
        <taxon>Liliopsida</taxon>
        <taxon>Poales</taxon>
        <taxon>Poaceae</taxon>
        <taxon>PACMAD clade</taxon>
        <taxon>Panicoideae</taxon>
        <taxon>Panicodae</taxon>
        <taxon>Paniceae</taxon>
        <taxon>Anthephorinae</taxon>
        <taxon>Digitaria</taxon>
    </lineage>
</organism>
<keyword evidence="3" id="KW-1185">Reference proteome</keyword>
<evidence type="ECO:0000256" key="1">
    <source>
        <dbReference type="SAM" id="MobiDB-lite"/>
    </source>
</evidence>
<comment type="caution">
    <text evidence="2">The sequence shown here is derived from an EMBL/GenBank/DDBJ whole genome shotgun (WGS) entry which is preliminary data.</text>
</comment>
<feature type="compositionally biased region" description="Pro residues" evidence="1">
    <location>
        <begin position="128"/>
        <end position="141"/>
    </location>
</feature>
<dbReference type="AlphaFoldDB" id="A0A835FP29"/>
<dbReference type="EMBL" id="JACEFO010000450">
    <property type="protein sequence ID" value="KAF8769347.1"/>
    <property type="molecule type" value="Genomic_DNA"/>
</dbReference>
<accession>A0A835FP29</accession>